<reference evidence="1" key="1">
    <citation type="submission" date="2022-07" db="EMBL/GenBank/DDBJ databases">
        <authorList>
            <person name="Jung M.-Y."/>
            <person name="Lee M."/>
        </authorList>
    </citation>
    <scope>NUCLEOTIDE SEQUENCE</scope>
    <source>
        <strain evidence="1">S8</strain>
    </source>
</reference>
<sequence length="132" mass="14704">MKKIVGIVLAAAILIYGAFLAKGYYNDRYVVADSFYTQVPVDEVNEESWLVDDKGVKQDKGKAYKLIGYNQEGAARELSFIVQGEVEDYYAPGTYLKVNASKTIVLGQEVVKESEVPKVALEKMEDEGTRPK</sequence>
<dbReference type="NCBIfam" id="TIGR01655">
    <property type="entry name" value="yxeA_fam"/>
    <property type="match status" value="1"/>
</dbReference>
<proteinExistence type="predicted"/>
<keyword evidence="2" id="KW-1185">Reference proteome</keyword>
<gene>
    <name evidence="1" type="ORF">NPA36_09325</name>
</gene>
<dbReference type="InterPro" id="IPR006542">
    <property type="entry name" value="DUF1093"/>
</dbReference>
<evidence type="ECO:0000313" key="1">
    <source>
        <dbReference type="EMBL" id="MCQ9210745.1"/>
    </source>
</evidence>
<accession>A0ABT1WQQ1</accession>
<dbReference type="Pfam" id="PF06486">
    <property type="entry name" value="DUF1093"/>
    <property type="match status" value="1"/>
</dbReference>
<reference evidence="1" key="2">
    <citation type="journal article" date="2023" name="Curr. Microbiol.">
        <title>Granulicatella seriolae sp. nov., a Novel Facultative Anaerobe Isolated from Yellowtail Marine Fish.</title>
        <authorList>
            <person name="Lee M."/>
            <person name="Choi Y.J."/>
            <person name="Farooq A."/>
            <person name="Jeong J.B."/>
            <person name="Jung M.Y."/>
        </authorList>
    </citation>
    <scope>NUCLEOTIDE SEQUENCE</scope>
    <source>
        <strain evidence="1">S8</strain>
    </source>
</reference>
<organism evidence="1 2">
    <name type="scientific">Granulicatella seriolae</name>
    <dbReference type="NCBI Taxonomy" id="2967226"/>
    <lineage>
        <taxon>Bacteria</taxon>
        <taxon>Bacillati</taxon>
        <taxon>Bacillota</taxon>
        <taxon>Bacilli</taxon>
        <taxon>Lactobacillales</taxon>
        <taxon>Carnobacteriaceae</taxon>
        <taxon>Granulicatella</taxon>
    </lineage>
</organism>
<dbReference type="RefSeq" id="WP_256945853.1">
    <property type="nucleotide sequence ID" value="NZ_JANHNZ010000012.1"/>
</dbReference>
<name>A0ABT1WQQ1_9LACT</name>
<dbReference type="EMBL" id="JANHNZ010000012">
    <property type="protein sequence ID" value="MCQ9210745.1"/>
    <property type="molecule type" value="Genomic_DNA"/>
</dbReference>
<dbReference type="SUPFAM" id="SSF159121">
    <property type="entry name" value="BC4932-like"/>
    <property type="match status" value="1"/>
</dbReference>
<reference evidence="1" key="3">
    <citation type="journal article" date="2023" name="Microbiol. Resour. Announc.">
        <title>Draft Genome Sequence of Granulicatella sp. Strain S8, Isolated from a Marine Fish, Seriola quinqueradiata.</title>
        <authorList>
            <person name="Lee M."/>
            <person name="Farooq A."/>
            <person name="Jeong J.B."/>
            <person name="Jung M.Y."/>
        </authorList>
    </citation>
    <scope>NUCLEOTIDE SEQUENCE</scope>
    <source>
        <strain evidence="1">S8</strain>
    </source>
</reference>
<comment type="caution">
    <text evidence="1">The sequence shown here is derived from an EMBL/GenBank/DDBJ whole genome shotgun (WGS) entry which is preliminary data.</text>
</comment>
<dbReference type="InterPro" id="IPR036166">
    <property type="entry name" value="YxeA-like_sf"/>
</dbReference>
<dbReference type="Proteomes" id="UP001059480">
    <property type="component" value="Unassembled WGS sequence"/>
</dbReference>
<evidence type="ECO:0000313" key="2">
    <source>
        <dbReference type="Proteomes" id="UP001059480"/>
    </source>
</evidence>
<protein>
    <submittedName>
        <fullName evidence="1">YxeA family protein</fullName>
    </submittedName>
</protein>
<dbReference type="Gene3D" id="2.40.50.480">
    <property type="match status" value="1"/>
</dbReference>